<dbReference type="Gene3D" id="3.30.1010.10">
    <property type="entry name" value="Phosphatidylinositol 3-kinase Catalytic Subunit, Chain A, domain 4"/>
    <property type="match status" value="1"/>
</dbReference>
<dbReference type="InterPro" id="IPR016024">
    <property type="entry name" value="ARM-type_fold"/>
</dbReference>
<dbReference type="Pfam" id="PF11522">
    <property type="entry name" value="Pik1"/>
    <property type="match status" value="1"/>
</dbReference>
<evidence type="ECO:0000256" key="6">
    <source>
        <dbReference type="ARBA" id="ARBA00022777"/>
    </source>
</evidence>
<dbReference type="SUPFAM" id="SSF56112">
    <property type="entry name" value="Protein kinase-like (PK-like)"/>
    <property type="match status" value="1"/>
</dbReference>
<dbReference type="CDD" id="cd05168">
    <property type="entry name" value="PI4Kc_III_beta"/>
    <property type="match status" value="1"/>
</dbReference>
<dbReference type="GO" id="GO:0005634">
    <property type="term" value="C:nucleus"/>
    <property type="evidence" value="ECO:0007669"/>
    <property type="project" value="UniProtKB-SubCell"/>
</dbReference>
<dbReference type="Proteomes" id="UP000094385">
    <property type="component" value="Unassembled WGS sequence"/>
</dbReference>
<dbReference type="Gene3D" id="1.10.1070.11">
    <property type="entry name" value="Phosphatidylinositol 3-/4-kinase, catalytic domain"/>
    <property type="match status" value="1"/>
</dbReference>
<evidence type="ECO:0000256" key="7">
    <source>
        <dbReference type="ARBA" id="ARBA00023242"/>
    </source>
</evidence>
<name>A0A1E3Q7T5_LIPST</name>
<dbReference type="Pfam" id="PF00454">
    <property type="entry name" value="PI3_PI4_kinase"/>
    <property type="match status" value="1"/>
</dbReference>
<accession>A0A1E3Q7T5</accession>
<dbReference type="GO" id="GO:0016020">
    <property type="term" value="C:membrane"/>
    <property type="evidence" value="ECO:0007669"/>
    <property type="project" value="TreeGrafter"/>
</dbReference>
<evidence type="ECO:0000256" key="8">
    <source>
        <dbReference type="SAM" id="MobiDB-lite"/>
    </source>
</evidence>
<dbReference type="GO" id="GO:0005802">
    <property type="term" value="C:trans-Golgi network"/>
    <property type="evidence" value="ECO:0007669"/>
    <property type="project" value="EnsemblFungi"/>
</dbReference>
<feature type="compositionally biased region" description="Acidic residues" evidence="8">
    <location>
        <begin position="241"/>
        <end position="250"/>
    </location>
</feature>
<dbReference type="Pfam" id="PF21245">
    <property type="entry name" value="PI4KB-PIK1_PIK"/>
    <property type="match status" value="1"/>
</dbReference>
<evidence type="ECO:0000256" key="5">
    <source>
        <dbReference type="ARBA" id="ARBA00022679"/>
    </source>
</evidence>
<dbReference type="GO" id="GO:0046854">
    <property type="term" value="P:phosphatidylinositol phosphate biosynthetic process"/>
    <property type="evidence" value="ECO:0007669"/>
    <property type="project" value="EnsemblFungi"/>
</dbReference>
<evidence type="ECO:0000313" key="11">
    <source>
        <dbReference type="EMBL" id="ODQ73769.1"/>
    </source>
</evidence>
<dbReference type="GO" id="GO:0050714">
    <property type="term" value="P:positive regulation of protein secretion"/>
    <property type="evidence" value="ECO:0007669"/>
    <property type="project" value="EnsemblFungi"/>
</dbReference>
<organism evidence="11 12">
    <name type="scientific">Lipomyces starkeyi NRRL Y-11557</name>
    <dbReference type="NCBI Taxonomy" id="675824"/>
    <lineage>
        <taxon>Eukaryota</taxon>
        <taxon>Fungi</taxon>
        <taxon>Dikarya</taxon>
        <taxon>Ascomycota</taxon>
        <taxon>Saccharomycotina</taxon>
        <taxon>Lipomycetes</taxon>
        <taxon>Lipomycetales</taxon>
        <taxon>Lipomycetaceae</taxon>
        <taxon>Lipomyces</taxon>
    </lineage>
</organism>
<dbReference type="InterPro" id="IPR036940">
    <property type="entry name" value="PI3/4_kinase_cat_sf"/>
</dbReference>
<evidence type="ECO:0000313" key="12">
    <source>
        <dbReference type="Proteomes" id="UP000094385"/>
    </source>
</evidence>
<dbReference type="EC" id="2.7.1.67" evidence="4"/>
<dbReference type="PROSITE" id="PS00916">
    <property type="entry name" value="PI3_4_KINASE_2"/>
    <property type="match status" value="1"/>
</dbReference>
<dbReference type="GO" id="GO:0006995">
    <property type="term" value="P:cellular response to nitrogen starvation"/>
    <property type="evidence" value="ECO:0007669"/>
    <property type="project" value="EnsemblFungi"/>
</dbReference>
<dbReference type="SUPFAM" id="SSF48371">
    <property type="entry name" value="ARM repeat"/>
    <property type="match status" value="1"/>
</dbReference>
<dbReference type="PROSITE" id="PS50290">
    <property type="entry name" value="PI3_4_KINASE_3"/>
    <property type="match status" value="1"/>
</dbReference>
<keyword evidence="5" id="KW-0808">Transferase</keyword>
<sequence>MENTGHNLLLRFIESHHFSLFLCIAYLARYADNIGIHYYLCRKLHSFSYLEIEFFLPQICQIILTVPTDSVALEEFLLEMCNRSTHSAVLSFWLLQAHLEDLSHDPESRSFQICRRVYNKVQYVLFGVGEPPSAKITSNPGPALVLASAVMGVTAVPKVTEFMGPITIAQARKPRLRVFHLAPKLAKSRSFSKIANGREVKGKPQTPPLPQIETDNVRHNVEHDDDDDEETSPSNGHKEDDESFDLEDGEASGSRSSQGDRPLGGLYGLDAAGISSLPDLRSHKLSETLASSASLSSTSVYTKKSFMSKLHNSHHIHRIEPTTLTPSARVRMLKTNYFRYETSFAYALQAISTRLRLVPKPARLSALRAEITLLNNQLPAEVDIPMILPTDTYRATPRQHKIVRISPVEATILNSAERVPFLLMIEVLRDDITFDPDTTRNQEILNNPTDYRSLFDLAYSFPSSHQLHIDVENTLPNIPINPKAIFTESEMGDISASPLTELSNGTATDYVLSGVDPVTPVPVLSEESSKSSTPRTSDLSFAPSYQINRPSAPVAKNTAEMNDVAVHMRTAATMLAQLDLAQGTNGGTKLPKDEIQQIKSRIISSMQHLEEQNAFVDVEIPPAISHSGPPAVNKEVGERRLENDIKTGVIKSDASMVGFGEEWNAKKERIRKSSPYGHLPTWDLVSVIAKTGSDLRQEAFACQLIHAIKRIWEDADVDVWVRRMTILVTGAGSGLVETITNGVSIHSLKKALATSMMGRSETAHKGKVATLSEYFFRVFGVRGSERFKKAQAAFIKSLAAYSLICYILQIKDRHNGNILLDTQGHVIHIDFGFLLSNTPGSVGFEAAPFKLTQEYIELMDGGNSEAFESFRALVKIAFKALRKQADDIVVLVEMMQKESPLPCFMSGDATAHLLRQRFQLQMSETEVDAFVDNQLINKSMGSMYTRLYDQFQLVTQGIYS</sequence>
<keyword evidence="12" id="KW-1185">Reference proteome</keyword>
<evidence type="ECO:0000259" key="9">
    <source>
        <dbReference type="PROSITE" id="PS50290"/>
    </source>
</evidence>
<dbReference type="PROSITE" id="PS51545">
    <property type="entry name" value="PIK_HELICAL"/>
    <property type="match status" value="1"/>
</dbReference>
<dbReference type="InterPro" id="IPR018936">
    <property type="entry name" value="PI3/4_kinase_CS"/>
</dbReference>
<dbReference type="GO" id="GO:0006897">
    <property type="term" value="P:endocytosis"/>
    <property type="evidence" value="ECO:0007669"/>
    <property type="project" value="EnsemblFungi"/>
</dbReference>
<comment type="catalytic activity">
    <reaction evidence="1">
        <text>a 1,2-diacyl-sn-glycero-3-phospho-(1D-myo-inositol) + ATP = a 1,2-diacyl-sn-glycero-3-phospho-(1D-myo-inositol 4-phosphate) + ADP + H(+)</text>
        <dbReference type="Rhea" id="RHEA:19877"/>
        <dbReference type="ChEBI" id="CHEBI:15378"/>
        <dbReference type="ChEBI" id="CHEBI:30616"/>
        <dbReference type="ChEBI" id="CHEBI:57880"/>
        <dbReference type="ChEBI" id="CHEBI:58178"/>
        <dbReference type="ChEBI" id="CHEBI:456216"/>
        <dbReference type="EC" id="2.7.1.67"/>
    </reaction>
</comment>
<dbReference type="GO" id="GO:0042998">
    <property type="term" value="P:positive regulation of Golgi to plasma membrane protein transport"/>
    <property type="evidence" value="ECO:0007669"/>
    <property type="project" value="EnsemblFungi"/>
</dbReference>
<feature type="domain" description="PIK helical" evidence="10">
    <location>
        <begin position="1"/>
        <end position="121"/>
    </location>
</feature>
<gene>
    <name evidence="11" type="ORF">LIPSTDRAFT_2990</name>
</gene>
<proteinExistence type="inferred from homology"/>
<dbReference type="PANTHER" id="PTHR10048:SF22">
    <property type="entry name" value="PHOSPHATIDYLINOSITOL 4-KINASE BETA"/>
    <property type="match status" value="1"/>
</dbReference>
<dbReference type="InterPro" id="IPR001263">
    <property type="entry name" value="PI3K_accessory_dom"/>
</dbReference>
<comment type="similarity">
    <text evidence="3">Belongs to the PI3/PI4-kinase family. Type III PI4K subfamily.</text>
</comment>
<feature type="domain" description="PI3K/PI4K catalytic" evidence="9">
    <location>
        <begin position="664"/>
        <end position="943"/>
    </location>
</feature>
<feature type="region of interest" description="Disordered" evidence="8">
    <location>
        <begin position="522"/>
        <end position="545"/>
    </location>
</feature>
<dbReference type="InterPro" id="IPR011009">
    <property type="entry name" value="Kinase-like_dom_sf"/>
</dbReference>
<evidence type="ECO:0000256" key="1">
    <source>
        <dbReference type="ARBA" id="ARBA00001686"/>
    </source>
</evidence>
<dbReference type="InterPro" id="IPR015433">
    <property type="entry name" value="PI3/4_kinase"/>
</dbReference>
<protein>
    <recommendedName>
        <fullName evidence="4">1-phosphatidylinositol 4-kinase</fullName>
        <ecNumber evidence="4">2.7.1.67</ecNumber>
    </recommendedName>
</protein>
<dbReference type="InterPro" id="IPR057754">
    <property type="entry name" value="PI4-kinase_beta/PIK1_cat"/>
</dbReference>
<dbReference type="Gene3D" id="6.10.140.1260">
    <property type="match status" value="1"/>
</dbReference>
<dbReference type="InterPro" id="IPR049160">
    <property type="entry name" value="PI4KB-PIK1_PIK"/>
</dbReference>
<evidence type="ECO:0000256" key="2">
    <source>
        <dbReference type="ARBA" id="ARBA00004123"/>
    </source>
</evidence>
<dbReference type="FunFam" id="3.30.1010.10:FF:000021">
    <property type="entry name" value="Phosphatidylinositol 4-kinase"/>
    <property type="match status" value="1"/>
</dbReference>
<dbReference type="GO" id="GO:0140504">
    <property type="term" value="P:microlipophagy"/>
    <property type="evidence" value="ECO:0007669"/>
    <property type="project" value="EnsemblFungi"/>
</dbReference>
<feature type="region of interest" description="Disordered" evidence="8">
    <location>
        <begin position="192"/>
        <end position="264"/>
    </location>
</feature>
<keyword evidence="6" id="KW-0418">Kinase</keyword>
<dbReference type="STRING" id="675824.A0A1E3Q7T5"/>
<reference evidence="11 12" key="1">
    <citation type="journal article" date="2016" name="Proc. Natl. Acad. Sci. U.S.A.">
        <title>Comparative genomics of biotechnologically important yeasts.</title>
        <authorList>
            <person name="Riley R."/>
            <person name="Haridas S."/>
            <person name="Wolfe K.H."/>
            <person name="Lopes M.R."/>
            <person name="Hittinger C.T."/>
            <person name="Goeker M."/>
            <person name="Salamov A.A."/>
            <person name="Wisecaver J.H."/>
            <person name="Long T.M."/>
            <person name="Calvey C.H."/>
            <person name="Aerts A.L."/>
            <person name="Barry K.W."/>
            <person name="Choi C."/>
            <person name="Clum A."/>
            <person name="Coughlan A.Y."/>
            <person name="Deshpande S."/>
            <person name="Douglass A.P."/>
            <person name="Hanson S.J."/>
            <person name="Klenk H.-P."/>
            <person name="LaButti K.M."/>
            <person name="Lapidus A."/>
            <person name="Lindquist E.A."/>
            <person name="Lipzen A.M."/>
            <person name="Meier-Kolthoff J.P."/>
            <person name="Ohm R.A."/>
            <person name="Otillar R.P."/>
            <person name="Pangilinan J.L."/>
            <person name="Peng Y."/>
            <person name="Rokas A."/>
            <person name="Rosa C.A."/>
            <person name="Scheuner C."/>
            <person name="Sibirny A.A."/>
            <person name="Slot J.C."/>
            <person name="Stielow J.B."/>
            <person name="Sun H."/>
            <person name="Kurtzman C.P."/>
            <person name="Blackwell M."/>
            <person name="Grigoriev I.V."/>
            <person name="Jeffries T.W."/>
        </authorList>
    </citation>
    <scope>NUCLEOTIDE SEQUENCE [LARGE SCALE GENOMIC DNA]</scope>
    <source>
        <strain evidence="11 12">NRRL Y-11557</strain>
    </source>
</reference>
<evidence type="ECO:0000256" key="4">
    <source>
        <dbReference type="ARBA" id="ARBA00012169"/>
    </source>
</evidence>
<comment type="subcellular location">
    <subcellularLocation>
        <location evidence="2">Nucleus</location>
    </subcellularLocation>
</comment>
<dbReference type="GO" id="GO:0048015">
    <property type="term" value="P:phosphatidylinositol-mediated signaling"/>
    <property type="evidence" value="ECO:0007669"/>
    <property type="project" value="TreeGrafter"/>
</dbReference>
<evidence type="ECO:0000259" key="10">
    <source>
        <dbReference type="PROSITE" id="PS51545"/>
    </source>
</evidence>
<dbReference type="AlphaFoldDB" id="A0A1E3Q7T5"/>
<dbReference type="FunFam" id="1.10.1070.11:FF:000016">
    <property type="entry name" value="PIK1p Phosphatidylinositol 4-kinase"/>
    <property type="match status" value="1"/>
</dbReference>
<dbReference type="EMBL" id="KV454293">
    <property type="protein sequence ID" value="ODQ73769.1"/>
    <property type="molecule type" value="Genomic_DNA"/>
</dbReference>
<dbReference type="InterPro" id="IPR021601">
    <property type="entry name" value="Phosphatidylino_kinase_fungi"/>
</dbReference>
<feature type="compositionally biased region" description="Polar residues" evidence="8">
    <location>
        <begin position="530"/>
        <end position="545"/>
    </location>
</feature>
<dbReference type="GO" id="GO:0004430">
    <property type="term" value="F:1-phosphatidylinositol 4-kinase activity"/>
    <property type="evidence" value="ECO:0007669"/>
    <property type="project" value="UniProtKB-EC"/>
</dbReference>
<dbReference type="PANTHER" id="PTHR10048">
    <property type="entry name" value="PHOSPHATIDYLINOSITOL KINASE"/>
    <property type="match status" value="1"/>
</dbReference>
<evidence type="ECO:0000256" key="3">
    <source>
        <dbReference type="ARBA" id="ARBA00006209"/>
    </source>
</evidence>
<dbReference type="OrthoDB" id="10264149at2759"/>
<keyword evidence="7" id="KW-0539">Nucleus</keyword>
<dbReference type="InterPro" id="IPR000403">
    <property type="entry name" value="PI3/4_kinase_cat_dom"/>
</dbReference>
<dbReference type="GO" id="GO:2000786">
    <property type="term" value="P:positive regulation of autophagosome assembly"/>
    <property type="evidence" value="ECO:0007669"/>
    <property type="project" value="EnsemblFungi"/>
</dbReference>
<dbReference type="SMART" id="SM00146">
    <property type="entry name" value="PI3Kc"/>
    <property type="match status" value="1"/>
</dbReference>